<name>A0ABR4DPZ0_9PEZI</name>
<dbReference type="EMBL" id="JBAWTH010000234">
    <property type="protein sequence ID" value="KAL2272461.1"/>
    <property type="molecule type" value="Genomic_DNA"/>
</dbReference>
<comment type="caution">
    <text evidence="1">The sequence shown here is derived from an EMBL/GenBank/DDBJ whole genome shotgun (WGS) entry which is preliminary data.</text>
</comment>
<dbReference type="Proteomes" id="UP001600888">
    <property type="component" value="Unassembled WGS sequence"/>
</dbReference>
<protein>
    <submittedName>
        <fullName evidence="1">Uncharacterized protein</fullName>
    </submittedName>
</protein>
<organism evidence="1 2">
    <name type="scientific">Diaporthe vaccinii</name>
    <dbReference type="NCBI Taxonomy" id="105482"/>
    <lineage>
        <taxon>Eukaryota</taxon>
        <taxon>Fungi</taxon>
        <taxon>Dikarya</taxon>
        <taxon>Ascomycota</taxon>
        <taxon>Pezizomycotina</taxon>
        <taxon>Sordariomycetes</taxon>
        <taxon>Sordariomycetidae</taxon>
        <taxon>Diaporthales</taxon>
        <taxon>Diaporthaceae</taxon>
        <taxon>Diaporthe</taxon>
        <taxon>Diaporthe eres species complex</taxon>
    </lineage>
</organism>
<sequence length="116" mass="12978">MRSVAKAPGLISGTSSTAVTNAETIGRSKYHQELMEVDHDQLIEDLAKYKQLNTHFKLRLQKLEGELNERDWPLLVKHGETALHVAILKVEVLCMLADDGTDVQHIFSCISDFSST</sequence>
<keyword evidence="2" id="KW-1185">Reference proteome</keyword>
<reference evidence="1 2" key="1">
    <citation type="submission" date="2024-03" db="EMBL/GenBank/DDBJ databases">
        <title>A high-quality draft genome sequence of Diaporthe vaccinii, a causative agent of upright dieback and viscid rot disease in cranberry plants.</title>
        <authorList>
            <person name="Sarrasin M."/>
            <person name="Lang B.F."/>
            <person name="Burger G."/>
        </authorList>
    </citation>
    <scope>NUCLEOTIDE SEQUENCE [LARGE SCALE GENOMIC DNA]</scope>
    <source>
        <strain evidence="1 2">IS7</strain>
    </source>
</reference>
<accession>A0ABR4DPZ0</accession>
<evidence type="ECO:0000313" key="1">
    <source>
        <dbReference type="EMBL" id="KAL2272461.1"/>
    </source>
</evidence>
<evidence type="ECO:0000313" key="2">
    <source>
        <dbReference type="Proteomes" id="UP001600888"/>
    </source>
</evidence>
<gene>
    <name evidence="1" type="ORF">FJTKL_06546</name>
</gene>
<proteinExistence type="predicted"/>